<evidence type="ECO:0000256" key="7">
    <source>
        <dbReference type="SAM" id="Phobius"/>
    </source>
</evidence>
<accession>A0A517E1J2</accession>
<dbReference type="PANTHER" id="PTHR43266:SF10">
    <property type="entry name" value="BACILYSIN EXPORTER BACE-RELATED"/>
    <property type="match status" value="1"/>
</dbReference>
<keyword evidence="8" id="KW-0614">Plasmid</keyword>
<keyword evidence="3" id="KW-1003">Cell membrane</keyword>
<feature type="transmembrane region" description="Helical" evidence="7">
    <location>
        <begin position="151"/>
        <end position="170"/>
    </location>
</feature>
<reference evidence="8 9" key="1">
    <citation type="submission" date="2019-02" db="EMBL/GenBank/DDBJ databases">
        <title>Closed genome of Sporomusa termitida DSM 4440.</title>
        <authorList>
            <person name="Poehlein A."/>
            <person name="Daniel R."/>
        </authorList>
    </citation>
    <scope>NUCLEOTIDE SEQUENCE [LARGE SCALE GENOMIC DNA]</scope>
    <source>
        <strain evidence="8 9">DSM 4440</strain>
        <plasmid evidence="9">pspter</plasmid>
    </source>
</reference>
<keyword evidence="4 7" id="KW-0812">Transmembrane</keyword>
<evidence type="ECO:0000256" key="5">
    <source>
        <dbReference type="ARBA" id="ARBA00022989"/>
    </source>
</evidence>
<evidence type="ECO:0000256" key="4">
    <source>
        <dbReference type="ARBA" id="ARBA00022692"/>
    </source>
</evidence>
<dbReference type="AlphaFoldDB" id="A0A517E1J2"/>
<proteinExistence type="predicted"/>
<keyword evidence="6 7" id="KW-0472">Membrane</keyword>
<evidence type="ECO:0000256" key="2">
    <source>
        <dbReference type="ARBA" id="ARBA00022448"/>
    </source>
</evidence>
<keyword evidence="2" id="KW-0813">Transport</keyword>
<keyword evidence="9" id="KW-1185">Reference proteome</keyword>
<dbReference type="PANTHER" id="PTHR43266">
    <property type="entry name" value="MACROLIDE-EFFLUX PROTEIN"/>
    <property type="match status" value="1"/>
</dbReference>
<name>A0A517E1J2_9FIRM</name>
<feature type="transmembrane region" description="Helical" evidence="7">
    <location>
        <begin position="24"/>
        <end position="45"/>
    </location>
</feature>
<dbReference type="Gene3D" id="1.20.1250.20">
    <property type="entry name" value="MFS general substrate transporter like domains"/>
    <property type="match status" value="1"/>
</dbReference>
<dbReference type="EMBL" id="CP036260">
    <property type="protein sequence ID" value="QDR83463.1"/>
    <property type="molecule type" value="Genomic_DNA"/>
</dbReference>
<evidence type="ECO:0000256" key="1">
    <source>
        <dbReference type="ARBA" id="ARBA00004651"/>
    </source>
</evidence>
<protein>
    <submittedName>
        <fullName evidence="8">H+ Antiporter protein</fullName>
    </submittedName>
</protein>
<organism evidence="8 9">
    <name type="scientific">Sporomusa termitida</name>
    <dbReference type="NCBI Taxonomy" id="2377"/>
    <lineage>
        <taxon>Bacteria</taxon>
        <taxon>Bacillati</taxon>
        <taxon>Bacillota</taxon>
        <taxon>Negativicutes</taxon>
        <taxon>Selenomonadales</taxon>
        <taxon>Sporomusaceae</taxon>
        <taxon>Sporomusa</taxon>
    </lineage>
</organism>
<dbReference type="Proteomes" id="UP000320776">
    <property type="component" value="Plasmid pSPTER"/>
</dbReference>
<feature type="transmembrane region" description="Helical" evidence="7">
    <location>
        <begin position="57"/>
        <end position="77"/>
    </location>
</feature>
<comment type="subcellular location">
    <subcellularLocation>
        <location evidence="1">Cell membrane</location>
        <topology evidence="1">Multi-pass membrane protein</topology>
    </subcellularLocation>
</comment>
<gene>
    <name evidence="8" type="ORF">SPTER_49540</name>
</gene>
<sequence length="203" mass="23473">MTTKIIYTRSRHLAVRVINWKKNIILFLGSQTISLFGSSLVQYAIMWYITLKTQSGIMMSISIVCSFLPTFFLSPFAGVWADRYNRKTLIILSDCMIAAATLQRFWYYLIFCMCLCMQKPWKSRLRVISAICAKALLILPSMSMLKPSFYFVHSSFFFAAPVAFLTPLQVTRSFGNDVWRLTAIDFFAKHDAGWCYYGFLGRF</sequence>
<keyword evidence="5 7" id="KW-1133">Transmembrane helix</keyword>
<dbReference type="InterPro" id="IPR036259">
    <property type="entry name" value="MFS_trans_sf"/>
</dbReference>
<dbReference type="GO" id="GO:0005886">
    <property type="term" value="C:plasma membrane"/>
    <property type="evidence" value="ECO:0007669"/>
    <property type="project" value="UniProtKB-SubCell"/>
</dbReference>
<evidence type="ECO:0000313" key="9">
    <source>
        <dbReference type="Proteomes" id="UP000320776"/>
    </source>
</evidence>
<feature type="transmembrane region" description="Helical" evidence="7">
    <location>
        <begin position="89"/>
        <end position="115"/>
    </location>
</feature>
<evidence type="ECO:0000313" key="8">
    <source>
        <dbReference type="EMBL" id="QDR83463.1"/>
    </source>
</evidence>
<evidence type="ECO:0000256" key="3">
    <source>
        <dbReference type="ARBA" id="ARBA00022475"/>
    </source>
</evidence>
<geneLocation type="plasmid" evidence="9">
    <name>pspter</name>
</geneLocation>
<evidence type="ECO:0000256" key="6">
    <source>
        <dbReference type="ARBA" id="ARBA00023136"/>
    </source>
</evidence>
<dbReference type="SUPFAM" id="SSF103473">
    <property type="entry name" value="MFS general substrate transporter"/>
    <property type="match status" value="1"/>
</dbReference>
<dbReference type="KEGG" id="sted:SPTER_49540"/>
<feature type="transmembrane region" description="Helical" evidence="7">
    <location>
        <begin position="127"/>
        <end position="145"/>
    </location>
</feature>